<dbReference type="AlphaFoldDB" id="G0P0P5"/>
<dbReference type="Pfam" id="PF10326">
    <property type="entry name" value="7TM_GPCR_Str"/>
    <property type="match status" value="1"/>
</dbReference>
<sequence>MSSLSEIKTFIQFLVIIFTLTINFIFILLVLTESPKKLGNYKYLMCYFSIVSMIFSFIDFLVQPYLHSHAASYGLYMDLRENFFEAYPTVAFLLAASLTGCFAATIYSIAINFVYRFFALERIFPTEHHLPDSTTTPTISLVPFSVLPEFELTSNTDNSY</sequence>
<dbReference type="InterPro" id="IPR019428">
    <property type="entry name" value="7TM_GPCR_serpentine_rcpt_Str"/>
</dbReference>
<protein>
    <submittedName>
        <fullName evidence="2">Uncharacterized protein</fullName>
    </submittedName>
</protein>
<dbReference type="EMBL" id="GL380003">
    <property type="protein sequence ID" value="EGT41822.1"/>
    <property type="molecule type" value="Genomic_DNA"/>
</dbReference>
<dbReference type="GO" id="GO:0042048">
    <property type="term" value="P:olfactory behavior"/>
    <property type="evidence" value="ECO:0007669"/>
    <property type="project" value="TreeGrafter"/>
</dbReference>
<keyword evidence="1" id="KW-0472">Membrane</keyword>
<dbReference type="eggNOG" id="ENOG502TG15">
    <property type="taxonomic scope" value="Eukaryota"/>
</dbReference>
<accession>G0P0P5</accession>
<feature type="transmembrane region" description="Helical" evidence="1">
    <location>
        <begin position="43"/>
        <end position="66"/>
    </location>
</feature>
<feature type="transmembrane region" description="Helical" evidence="1">
    <location>
        <begin position="86"/>
        <end position="115"/>
    </location>
</feature>
<dbReference type="PANTHER" id="PTHR22943">
    <property type="entry name" value="7-TRANSMEMBRANE DOMAIN RECEPTOR C.ELEGANS"/>
    <property type="match status" value="1"/>
</dbReference>
<evidence type="ECO:0000313" key="2">
    <source>
        <dbReference type="EMBL" id="EGT41822.1"/>
    </source>
</evidence>
<keyword evidence="3" id="KW-1185">Reference proteome</keyword>
<reference evidence="3" key="1">
    <citation type="submission" date="2011-07" db="EMBL/GenBank/DDBJ databases">
        <authorList>
            <consortium name="Caenorhabditis brenneri Sequencing and Analysis Consortium"/>
            <person name="Wilson R.K."/>
        </authorList>
    </citation>
    <scope>NUCLEOTIDE SEQUENCE [LARGE SCALE GENOMIC DNA]</scope>
    <source>
        <strain evidence="3">PB2801</strain>
    </source>
</reference>
<dbReference type="GO" id="GO:0038022">
    <property type="term" value="F:G protein-coupled olfactory receptor activity"/>
    <property type="evidence" value="ECO:0007669"/>
    <property type="project" value="TreeGrafter"/>
</dbReference>
<keyword evidence="1" id="KW-0812">Transmembrane</keyword>
<evidence type="ECO:0000256" key="1">
    <source>
        <dbReference type="SAM" id="Phobius"/>
    </source>
</evidence>
<keyword evidence="1" id="KW-1133">Transmembrane helix</keyword>
<proteinExistence type="predicted"/>
<dbReference type="OMA" id="YSHQSAF"/>
<feature type="transmembrane region" description="Helical" evidence="1">
    <location>
        <begin position="12"/>
        <end position="31"/>
    </location>
</feature>
<dbReference type="PANTHER" id="PTHR22943:SF251">
    <property type="entry name" value="SEVEN TM RECEPTOR"/>
    <property type="match status" value="1"/>
</dbReference>
<name>G0P0P5_CAEBE</name>
<dbReference type="InParanoid" id="G0P0P5"/>
<dbReference type="Proteomes" id="UP000008068">
    <property type="component" value="Unassembled WGS sequence"/>
</dbReference>
<dbReference type="HOGENOM" id="CLU_115235_1_0_1"/>
<evidence type="ECO:0000313" key="3">
    <source>
        <dbReference type="Proteomes" id="UP000008068"/>
    </source>
</evidence>
<gene>
    <name evidence="2" type="ORF">CAEBREN_19986</name>
</gene>
<dbReference type="OrthoDB" id="5800253at2759"/>
<organism evidence="3">
    <name type="scientific">Caenorhabditis brenneri</name>
    <name type="common">Nematode worm</name>
    <dbReference type="NCBI Taxonomy" id="135651"/>
    <lineage>
        <taxon>Eukaryota</taxon>
        <taxon>Metazoa</taxon>
        <taxon>Ecdysozoa</taxon>
        <taxon>Nematoda</taxon>
        <taxon>Chromadorea</taxon>
        <taxon>Rhabditida</taxon>
        <taxon>Rhabditina</taxon>
        <taxon>Rhabditomorpha</taxon>
        <taxon>Rhabditoidea</taxon>
        <taxon>Rhabditidae</taxon>
        <taxon>Peloderinae</taxon>
        <taxon>Caenorhabditis</taxon>
    </lineage>
</organism>
<dbReference type="GO" id="GO:0005886">
    <property type="term" value="C:plasma membrane"/>
    <property type="evidence" value="ECO:0007669"/>
    <property type="project" value="TreeGrafter"/>
</dbReference>